<sequence length="46" mass="5281">MEPLDFSRCFDLVVNLFSVELKNARAALAKRPKPLKAGQFYSFSQF</sequence>
<keyword evidence="2" id="KW-1185">Reference proteome</keyword>
<reference evidence="1 2" key="1">
    <citation type="submission" date="2017-12" db="EMBL/GenBank/DDBJ databases">
        <title>Phages infecting Faecalibacterium prausnitzii belong to novel viral genera that help decipher intestinal viromes.</title>
        <authorList>
            <person name="Petit M.-A."/>
            <person name="De Paepe M."/>
            <person name="Benevides L."/>
            <person name="Langella P."/>
        </authorList>
    </citation>
    <scope>NUCLEOTIDE SEQUENCE [LARGE SCALE GENOMIC DNA]</scope>
</reference>
<evidence type="ECO:0000313" key="1">
    <source>
        <dbReference type="EMBL" id="AUV61514.1"/>
    </source>
</evidence>
<dbReference type="Proteomes" id="UP000241370">
    <property type="component" value="Segment"/>
</dbReference>
<evidence type="ECO:0000313" key="2">
    <source>
        <dbReference type="Proteomes" id="UP000241370"/>
    </source>
</evidence>
<organism evidence="1 2">
    <name type="scientific">Faecalibacterium phage FP_Mushu</name>
    <dbReference type="NCBI Taxonomy" id="2070185"/>
    <lineage>
        <taxon>Viruses</taxon>
        <taxon>Duplodnaviria</taxon>
        <taxon>Heunggongvirae</taxon>
        <taxon>Uroviricota</taxon>
        <taxon>Caudoviricetes</taxon>
        <taxon>Mushuvirus</taxon>
        <taxon>Mushuvirus mushu</taxon>
    </lineage>
</organism>
<dbReference type="GeneID" id="54987713"/>
<accession>A0A2K9VH12</accession>
<dbReference type="RefSeq" id="YP_009797300.1">
    <property type="nucleotide sequence ID" value="NC_047913.1"/>
</dbReference>
<proteinExistence type="predicted"/>
<protein>
    <submittedName>
        <fullName evidence="1">Uncharacterized protein</fullName>
    </submittedName>
</protein>
<name>A0A2K9VH12_9CAUD</name>
<dbReference type="KEGG" id="vg:54987713"/>
<dbReference type="EMBL" id="MG711460">
    <property type="protein sequence ID" value="AUV61514.1"/>
    <property type="molecule type" value="Genomic_DNA"/>
</dbReference>